<dbReference type="InterPro" id="IPR001461">
    <property type="entry name" value="Aspartic_peptidase_A1"/>
</dbReference>
<dbReference type="InterPro" id="IPR021109">
    <property type="entry name" value="Peptidase_aspartic_dom_sf"/>
</dbReference>
<dbReference type="Pfam" id="PF14543">
    <property type="entry name" value="TAXi_N"/>
    <property type="match status" value="1"/>
</dbReference>
<accession>A0A0S3RY67</accession>
<dbReference type="Gene3D" id="2.40.70.10">
    <property type="entry name" value="Acid Proteases"/>
    <property type="match status" value="1"/>
</dbReference>
<dbReference type="PANTHER" id="PTHR47965:SF6">
    <property type="entry name" value="ASPARTIC PROTEINASE GIP1-RELATED"/>
    <property type="match status" value="1"/>
</dbReference>
<evidence type="ECO:0000313" key="4">
    <source>
        <dbReference type="EMBL" id="BAT85423.1"/>
    </source>
</evidence>
<evidence type="ECO:0000256" key="1">
    <source>
        <dbReference type="ARBA" id="ARBA00007447"/>
    </source>
</evidence>
<dbReference type="Proteomes" id="UP000291084">
    <property type="component" value="Chromosome 4"/>
</dbReference>
<reference evidence="4 5" key="1">
    <citation type="journal article" date="2015" name="Sci. Rep.">
        <title>The power of single molecule real-time sequencing technology in the de novo assembly of a eukaryotic genome.</title>
        <authorList>
            <person name="Sakai H."/>
            <person name="Naito K."/>
            <person name="Ogiso-Tanaka E."/>
            <person name="Takahashi Y."/>
            <person name="Iseki K."/>
            <person name="Muto C."/>
            <person name="Satou K."/>
            <person name="Teruya K."/>
            <person name="Shiroma A."/>
            <person name="Shimoji M."/>
            <person name="Hirano T."/>
            <person name="Itoh T."/>
            <person name="Kaga A."/>
            <person name="Tomooka N."/>
        </authorList>
    </citation>
    <scope>NUCLEOTIDE SEQUENCE [LARGE SCALE GENOMIC DNA]</scope>
    <source>
        <strain evidence="5">cv. Shumari</strain>
    </source>
</reference>
<feature type="domain" description="Xylanase inhibitor N-terminal" evidence="3">
    <location>
        <begin position="62"/>
        <end position="216"/>
    </location>
</feature>
<dbReference type="SUPFAM" id="SSF50630">
    <property type="entry name" value="Acid proteases"/>
    <property type="match status" value="1"/>
</dbReference>
<protein>
    <recommendedName>
        <fullName evidence="3">Xylanase inhibitor N-terminal domain-containing protein</fullName>
    </recommendedName>
</protein>
<dbReference type="PANTHER" id="PTHR47965">
    <property type="entry name" value="ASPARTYL PROTEASE-RELATED"/>
    <property type="match status" value="1"/>
</dbReference>
<sequence>MFSTFHHQPQRLHLPTEPSKMPLSSLCSRLSFLSISLFLSLTPTLQIPLVAPITKDPSTQLYTLSLFLKTPLQHTTLHLDLGSSLTWLLCDSTYTSSSSHHIPCNTSLCDSFPSNACSNDTCALFPENPLTRTTLLDTALIDSLALPTYDTSSRSTLVLISDFIFSCAVAHLLQGLATNVTGLAALGRSNNSLPAQISIALSSPHSFSLSACLLHPTQAQLSSPPPPSLTFSLPKLTSLTPHSFLTPSPKLSSPTTHNPLMSIS</sequence>
<evidence type="ECO:0000313" key="5">
    <source>
        <dbReference type="Proteomes" id="UP000291084"/>
    </source>
</evidence>
<proteinExistence type="inferred from homology"/>
<organism evidence="4 5">
    <name type="scientific">Vigna angularis var. angularis</name>
    <dbReference type="NCBI Taxonomy" id="157739"/>
    <lineage>
        <taxon>Eukaryota</taxon>
        <taxon>Viridiplantae</taxon>
        <taxon>Streptophyta</taxon>
        <taxon>Embryophyta</taxon>
        <taxon>Tracheophyta</taxon>
        <taxon>Spermatophyta</taxon>
        <taxon>Magnoliopsida</taxon>
        <taxon>eudicotyledons</taxon>
        <taxon>Gunneridae</taxon>
        <taxon>Pentapetalae</taxon>
        <taxon>rosids</taxon>
        <taxon>fabids</taxon>
        <taxon>Fabales</taxon>
        <taxon>Fabaceae</taxon>
        <taxon>Papilionoideae</taxon>
        <taxon>50 kb inversion clade</taxon>
        <taxon>NPAAA clade</taxon>
        <taxon>indigoferoid/millettioid clade</taxon>
        <taxon>Phaseoleae</taxon>
        <taxon>Vigna</taxon>
    </lineage>
</organism>
<dbReference type="EMBL" id="AP015037">
    <property type="protein sequence ID" value="BAT85423.1"/>
    <property type="molecule type" value="Genomic_DNA"/>
</dbReference>
<dbReference type="GO" id="GO:0006508">
    <property type="term" value="P:proteolysis"/>
    <property type="evidence" value="ECO:0007669"/>
    <property type="project" value="InterPro"/>
</dbReference>
<dbReference type="OrthoDB" id="1904546at2759"/>
<dbReference type="AlphaFoldDB" id="A0A0S3RY67"/>
<comment type="similarity">
    <text evidence="1">Belongs to the peptidase A1 family.</text>
</comment>
<feature type="region of interest" description="Disordered" evidence="2">
    <location>
        <begin position="244"/>
        <end position="264"/>
    </location>
</feature>
<dbReference type="InterPro" id="IPR032861">
    <property type="entry name" value="TAXi_N"/>
</dbReference>
<name>A0A0S3RY67_PHAAN</name>
<keyword evidence="5" id="KW-1185">Reference proteome</keyword>
<evidence type="ECO:0000256" key="2">
    <source>
        <dbReference type="SAM" id="MobiDB-lite"/>
    </source>
</evidence>
<dbReference type="GO" id="GO:0004190">
    <property type="term" value="F:aspartic-type endopeptidase activity"/>
    <property type="evidence" value="ECO:0007669"/>
    <property type="project" value="InterPro"/>
</dbReference>
<evidence type="ECO:0000259" key="3">
    <source>
        <dbReference type="Pfam" id="PF14543"/>
    </source>
</evidence>
<gene>
    <name evidence="4" type="primary">Vigan.04G296800</name>
    <name evidence="4" type="ORF">VIGAN_04296800</name>
</gene>